<keyword evidence="9 12" id="KW-1015">Disulfide bond</keyword>
<evidence type="ECO:0000256" key="12">
    <source>
        <dbReference type="PIRSR" id="PIRSR605792-51"/>
    </source>
</evidence>
<dbReference type="PANTHER" id="PTHR18929:SF132">
    <property type="entry name" value="PROTEIN DISULFIDE-ISOMERASE A3"/>
    <property type="match status" value="1"/>
</dbReference>
<feature type="compositionally biased region" description="Acidic residues" evidence="15">
    <location>
        <begin position="515"/>
        <end position="524"/>
    </location>
</feature>
<dbReference type="GO" id="GO:0005788">
    <property type="term" value="C:endoplasmic reticulum lumen"/>
    <property type="evidence" value="ECO:0007669"/>
    <property type="project" value="UniProtKB-SubCell"/>
</dbReference>
<keyword evidence="6 14" id="KW-0732">Signal</keyword>
<keyword evidence="11 12" id="KW-0676">Redox-active center</keyword>
<evidence type="ECO:0000259" key="16">
    <source>
        <dbReference type="PROSITE" id="PS51352"/>
    </source>
</evidence>
<evidence type="ECO:0000256" key="1">
    <source>
        <dbReference type="ARBA" id="ARBA00001182"/>
    </source>
</evidence>
<dbReference type="PANTHER" id="PTHR18929">
    <property type="entry name" value="PROTEIN DISULFIDE ISOMERASE"/>
    <property type="match status" value="1"/>
</dbReference>
<dbReference type="CDD" id="cd02961">
    <property type="entry name" value="PDI_a_family"/>
    <property type="match status" value="1"/>
</dbReference>
<organism evidence="17 18">
    <name type="scientific">Pichia kluyveri</name>
    <name type="common">Yeast</name>
    <dbReference type="NCBI Taxonomy" id="36015"/>
    <lineage>
        <taxon>Eukaryota</taxon>
        <taxon>Fungi</taxon>
        <taxon>Dikarya</taxon>
        <taxon>Ascomycota</taxon>
        <taxon>Saccharomycotina</taxon>
        <taxon>Pichiomycetes</taxon>
        <taxon>Pichiales</taxon>
        <taxon>Pichiaceae</taxon>
        <taxon>Pichia</taxon>
    </lineage>
</organism>
<evidence type="ECO:0000256" key="5">
    <source>
        <dbReference type="ARBA" id="ARBA00012723"/>
    </source>
</evidence>
<feature type="signal peptide" evidence="14">
    <location>
        <begin position="1"/>
        <end position="23"/>
    </location>
</feature>
<proteinExistence type="inferred from homology"/>
<dbReference type="NCBIfam" id="TIGR01130">
    <property type="entry name" value="ER_PDI_fam"/>
    <property type="match status" value="1"/>
</dbReference>
<evidence type="ECO:0000256" key="2">
    <source>
        <dbReference type="ARBA" id="ARBA00002692"/>
    </source>
</evidence>
<feature type="disulfide bond" description="Redox-active" evidence="12">
    <location>
        <begin position="408"/>
        <end position="411"/>
    </location>
</feature>
<feature type="region of interest" description="Disordered" evidence="15">
    <location>
        <begin position="499"/>
        <end position="524"/>
    </location>
</feature>
<dbReference type="NCBIfam" id="TIGR01126">
    <property type="entry name" value="pdi_dom"/>
    <property type="match status" value="1"/>
</dbReference>
<protein>
    <recommendedName>
        <fullName evidence="5 14">Protein disulfide-isomerase</fullName>
        <ecNumber evidence="5 14">5.3.4.1</ecNumber>
    </recommendedName>
</protein>
<accession>A0AAV5R2N8</accession>
<evidence type="ECO:0000256" key="3">
    <source>
        <dbReference type="ARBA" id="ARBA00004319"/>
    </source>
</evidence>
<dbReference type="InterPro" id="IPR017937">
    <property type="entry name" value="Thioredoxin_CS"/>
</dbReference>
<dbReference type="EMBL" id="BTGB01000002">
    <property type="protein sequence ID" value="GMM45515.1"/>
    <property type="molecule type" value="Genomic_DNA"/>
</dbReference>
<feature type="domain" description="Thioredoxin" evidence="16">
    <location>
        <begin position="359"/>
        <end position="484"/>
    </location>
</feature>
<comment type="catalytic activity">
    <reaction evidence="1 14">
        <text>Catalyzes the rearrangement of -S-S- bonds in proteins.</text>
        <dbReference type="EC" id="5.3.4.1"/>
    </reaction>
</comment>
<keyword evidence="10 14" id="KW-0413">Isomerase</keyword>
<dbReference type="InterPro" id="IPR036249">
    <property type="entry name" value="Thioredoxin-like_sf"/>
</dbReference>
<keyword evidence="8" id="KW-0256">Endoplasmic reticulum</keyword>
<evidence type="ECO:0000256" key="10">
    <source>
        <dbReference type="ARBA" id="ARBA00023235"/>
    </source>
</evidence>
<dbReference type="AlphaFoldDB" id="A0AAV5R2N8"/>
<evidence type="ECO:0000313" key="18">
    <source>
        <dbReference type="Proteomes" id="UP001378960"/>
    </source>
</evidence>
<feature type="chain" id="PRO_5043095449" description="Protein disulfide-isomerase" evidence="14">
    <location>
        <begin position="24"/>
        <end position="524"/>
    </location>
</feature>
<feature type="domain" description="Thioredoxin" evidence="16">
    <location>
        <begin position="12"/>
        <end position="141"/>
    </location>
</feature>
<dbReference type="CDD" id="cd02995">
    <property type="entry name" value="PDI_a_PDI_a'_C"/>
    <property type="match status" value="1"/>
</dbReference>
<evidence type="ECO:0000256" key="13">
    <source>
        <dbReference type="RuleBase" id="RU004208"/>
    </source>
</evidence>
<evidence type="ECO:0000256" key="11">
    <source>
        <dbReference type="ARBA" id="ARBA00023284"/>
    </source>
</evidence>
<dbReference type="SUPFAM" id="SSF52833">
    <property type="entry name" value="Thioredoxin-like"/>
    <property type="match status" value="4"/>
</dbReference>
<dbReference type="GO" id="GO:0003756">
    <property type="term" value="F:protein disulfide isomerase activity"/>
    <property type="evidence" value="ECO:0007669"/>
    <property type="project" value="UniProtKB-EC"/>
</dbReference>
<dbReference type="PRINTS" id="PR00421">
    <property type="entry name" value="THIOREDOXIN"/>
</dbReference>
<evidence type="ECO:0000256" key="6">
    <source>
        <dbReference type="ARBA" id="ARBA00022729"/>
    </source>
</evidence>
<evidence type="ECO:0000256" key="8">
    <source>
        <dbReference type="ARBA" id="ARBA00022824"/>
    </source>
</evidence>
<sequence>MQFSIKAIAAIMAVISNITSINAEEAIAPEDSAVVKLTEATFNDFINNNPYVLAEFFAPWCGHCKRLGPEFASAADTLNESDPNIKLAQIDCTEERDLCSSFEIRGYPTMKVFKGDASAISDYPGQRDSNAIINYMRKLTLPAVQVFETAKELDEKLEKLAESFILQILPEGTESQASNETFYQIANKYSEAFTFASTSDKKFVDQYAKSSKTPAYVIFRKGEELSDASVYKGKSIDSDFELLVDFIDVESKPLFGEINGQTYQAYTSSNLPLAYYFYSTEEERSDVEPIIKKLAKKYRGEVNFVGLDAVQFGMHAQNLNMEEKFPLFVIHDLESNKKYGIDQSNDLDNNDITQFVQKFKAGKLEPIVKSEPVPESQDSSVFHLVGTEHDAIVKSGKDVFVKYYAPWCGHCKKLAPIFEELSELYTGKDVIVAEIDHTLNDVEGVTIEGYPTLVLFPADGSEPIYYDDARSLEAMADFIKEKGSLKIDAFADEEDAVVESETAVESSTVEKVEQTEEAEAHDEL</sequence>
<comment type="subcellular location">
    <subcellularLocation>
        <location evidence="3">Endoplasmic reticulum lumen</location>
    </subcellularLocation>
</comment>
<dbReference type="Pfam" id="PF00085">
    <property type="entry name" value="Thioredoxin"/>
    <property type="match status" value="2"/>
</dbReference>
<comment type="similarity">
    <text evidence="4 13">Belongs to the protein disulfide isomerase family.</text>
</comment>
<evidence type="ECO:0000256" key="4">
    <source>
        <dbReference type="ARBA" id="ARBA00006347"/>
    </source>
</evidence>
<dbReference type="PROSITE" id="PS51352">
    <property type="entry name" value="THIOREDOXIN_2"/>
    <property type="match status" value="2"/>
</dbReference>
<evidence type="ECO:0000256" key="14">
    <source>
        <dbReference type="RuleBase" id="RU361130"/>
    </source>
</evidence>
<evidence type="ECO:0000313" key="17">
    <source>
        <dbReference type="EMBL" id="GMM45515.1"/>
    </source>
</evidence>
<keyword evidence="18" id="KW-1185">Reference proteome</keyword>
<dbReference type="Gene3D" id="3.40.30.10">
    <property type="entry name" value="Glutaredoxin"/>
    <property type="match status" value="4"/>
</dbReference>
<dbReference type="PROSITE" id="PS00194">
    <property type="entry name" value="THIOREDOXIN_1"/>
    <property type="match status" value="2"/>
</dbReference>
<dbReference type="InterPro" id="IPR005792">
    <property type="entry name" value="Prot_disulphide_isomerase"/>
</dbReference>
<evidence type="ECO:0000256" key="7">
    <source>
        <dbReference type="ARBA" id="ARBA00022737"/>
    </source>
</evidence>
<name>A0AAV5R2N8_PICKL</name>
<dbReference type="FunFam" id="3.40.30.10:FF:000139">
    <property type="entry name" value="Protein disulfide-isomerase"/>
    <property type="match status" value="1"/>
</dbReference>
<dbReference type="Proteomes" id="UP001378960">
    <property type="component" value="Unassembled WGS sequence"/>
</dbReference>
<dbReference type="EC" id="5.3.4.1" evidence="5 14"/>
<dbReference type="CDD" id="cd02982">
    <property type="entry name" value="PDI_b'_family"/>
    <property type="match status" value="1"/>
</dbReference>
<evidence type="ECO:0000256" key="9">
    <source>
        <dbReference type="ARBA" id="ARBA00023157"/>
    </source>
</evidence>
<dbReference type="GO" id="GO:0006457">
    <property type="term" value="P:protein folding"/>
    <property type="evidence" value="ECO:0007669"/>
    <property type="project" value="TreeGrafter"/>
</dbReference>
<comment type="function">
    <text evidence="2">Participates in the folding of proteins containing disulfide bonds, may be involved in glycosylation, prolyl hydroxylation and triglyceride transfer.</text>
</comment>
<reference evidence="17 18" key="1">
    <citation type="journal article" date="2023" name="Elife">
        <title>Identification of key yeast species and microbe-microbe interactions impacting larval growth of Drosophila in the wild.</title>
        <authorList>
            <person name="Mure A."/>
            <person name="Sugiura Y."/>
            <person name="Maeda R."/>
            <person name="Honda K."/>
            <person name="Sakurai N."/>
            <person name="Takahashi Y."/>
            <person name="Watada M."/>
            <person name="Katoh T."/>
            <person name="Gotoh A."/>
            <person name="Gotoh Y."/>
            <person name="Taniguchi I."/>
            <person name="Nakamura K."/>
            <person name="Hayashi T."/>
            <person name="Katayama T."/>
            <person name="Uemura T."/>
            <person name="Hattori Y."/>
        </authorList>
    </citation>
    <scope>NUCLEOTIDE SEQUENCE [LARGE SCALE GENOMIC DNA]</scope>
    <source>
        <strain evidence="17 18">PK-24</strain>
    </source>
</reference>
<dbReference type="InterPro" id="IPR005788">
    <property type="entry name" value="PDI_thioredoxin-like_dom"/>
</dbReference>
<dbReference type="InterPro" id="IPR013766">
    <property type="entry name" value="Thioredoxin_domain"/>
</dbReference>
<dbReference type="CDD" id="cd02981">
    <property type="entry name" value="PDI_b_family"/>
    <property type="match status" value="1"/>
</dbReference>
<dbReference type="GO" id="GO:0034976">
    <property type="term" value="P:response to endoplasmic reticulum stress"/>
    <property type="evidence" value="ECO:0007669"/>
    <property type="project" value="TreeGrafter"/>
</dbReference>
<dbReference type="Pfam" id="PF13848">
    <property type="entry name" value="Thioredoxin_6"/>
    <property type="match status" value="1"/>
</dbReference>
<evidence type="ECO:0000256" key="15">
    <source>
        <dbReference type="SAM" id="MobiDB-lite"/>
    </source>
</evidence>
<comment type="caution">
    <text evidence="17">The sequence shown here is derived from an EMBL/GenBank/DDBJ whole genome shotgun (WGS) entry which is preliminary data.</text>
</comment>
<keyword evidence="7" id="KW-0677">Repeat</keyword>
<dbReference type="FunFam" id="3.40.30.10:FF:000017">
    <property type="entry name" value="Protein disulfide-isomerase A4"/>
    <property type="match status" value="1"/>
</dbReference>
<feature type="disulfide bond" description="Redox-active" evidence="12">
    <location>
        <begin position="61"/>
        <end position="64"/>
    </location>
</feature>
<gene>
    <name evidence="17" type="ORF">DAPK24_020900</name>
</gene>